<organism evidence="1 2">
    <name type="scientific">Oligella urethralis</name>
    <dbReference type="NCBI Taxonomy" id="90245"/>
    <lineage>
        <taxon>Bacteria</taxon>
        <taxon>Pseudomonadati</taxon>
        <taxon>Pseudomonadota</taxon>
        <taxon>Betaproteobacteria</taxon>
        <taxon>Burkholderiales</taxon>
        <taxon>Alcaligenaceae</taxon>
        <taxon>Oligella</taxon>
    </lineage>
</organism>
<accession>A0A2X1ULK8</accession>
<dbReference type="EMBL" id="UATH01000001">
    <property type="protein sequence ID" value="SPY08029.1"/>
    <property type="molecule type" value="Genomic_DNA"/>
</dbReference>
<dbReference type="Proteomes" id="UP000250242">
    <property type="component" value="Unassembled WGS sequence"/>
</dbReference>
<protein>
    <submittedName>
        <fullName evidence="1">Uncharacterized protein</fullName>
    </submittedName>
</protein>
<reference evidence="1 2" key="1">
    <citation type="submission" date="2018-06" db="EMBL/GenBank/DDBJ databases">
        <authorList>
            <consortium name="Pathogen Informatics"/>
            <person name="Doyle S."/>
        </authorList>
    </citation>
    <scope>NUCLEOTIDE SEQUENCE [LARGE SCALE GENOMIC DNA]</scope>
    <source>
        <strain evidence="1 2">NCTC11009</strain>
    </source>
</reference>
<proteinExistence type="predicted"/>
<dbReference type="RefSeq" id="WP_113062513.1">
    <property type="nucleotide sequence ID" value="NZ_UATH01000001.1"/>
</dbReference>
<gene>
    <name evidence="1" type="ORF">NCTC11009_01246</name>
</gene>
<dbReference type="AlphaFoldDB" id="A0A2X1ULK8"/>
<evidence type="ECO:0000313" key="1">
    <source>
        <dbReference type="EMBL" id="SPY08029.1"/>
    </source>
</evidence>
<evidence type="ECO:0000313" key="2">
    <source>
        <dbReference type="Proteomes" id="UP000250242"/>
    </source>
</evidence>
<sequence length="274" mass="31474">MKLSNVVKYFNNTPYYCAYTGDLMGYGQLDVWDDSKRDGLTVQRRIFEVDVGSPMPSRGVITFEGDHWLVGFLNKDLFQGKVHREKYVLHQAEEEVDYRSIKEHLEDAEGVGIFAARVWIKTTSQVEISSEKFNQMQVFTSRSEPVEVGDVFTFSSKQYIVTEVYPSTAGHQVSICEELDKGALEVGVVSDEVYDPITETMQTTDKPIKVFKLRWQSHFDYLSLATPNFERGDIQGATLTQLEIGTVLTLSNVRWRVNHVQQREGVYFHHLRRA</sequence>
<name>A0A2X1ULK8_9BURK</name>